<organism evidence="2 3">
    <name type="scientific">Taenia crassiceps</name>
    <dbReference type="NCBI Taxonomy" id="6207"/>
    <lineage>
        <taxon>Eukaryota</taxon>
        <taxon>Metazoa</taxon>
        <taxon>Spiralia</taxon>
        <taxon>Lophotrochozoa</taxon>
        <taxon>Platyhelminthes</taxon>
        <taxon>Cestoda</taxon>
        <taxon>Eucestoda</taxon>
        <taxon>Cyclophyllidea</taxon>
        <taxon>Taeniidae</taxon>
        <taxon>Taenia</taxon>
    </lineage>
</organism>
<keyword evidence="1 2" id="KW-0269">Exonuclease</keyword>
<protein>
    <recommendedName>
        <fullName evidence="1">Mitochondrial genome maintenance exonuclease 1</fullName>
        <ecNumber evidence="1">3.1.-.-</ecNumber>
    </recommendedName>
</protein>
<comment type="subcellular location">
    <subcellularLocation>
        <location evidence="1">Mitochondrion</location>
    </subcellularLocation>
</comment>
<sequence length="314" mass="35822">MPRRDAASVPSFRLCLVDTRRRSLCRGEEDTSKRAHLAGTLEQESFLFAVYSLKLTNTMVICSKSLLRVTSYLPYCHIIRLISVFDGPSTVLQEDLGLISRKFPTVSTIISKTMSVENVVILRKWQEKMRKQMGEQKFNEYVTHIKGVGKDVHQAICDVLQNTKRVGDFGEPIDGYINSLGTIFMHVKATQFVEQECCHPILRYRGRIDSINSFKTETSGLVLTEWKTVHESKRVTSLEKAYDTPLQVAAYTAAYNITRQPEMPQVRQGLIAYAYADGYPADVLILDEEALEHYFEAWCSRVETYHRTVCSADQ</sequence>
<dbReference type="PANTHER" id="PTHR31340">
    <property type="entry name" value="MITOCHONDRIAL GENOME MAINTENANCE EXONUCLEASE 1"/>
    <property type="match status" value="1"/>
</dbReference>
<proteinExistence type="inferred from homology"/>
<name>A0ABR4QHJ2_9CEST</name>
<keyword evidence="3" id="KW-1185">Reference proteome</keyword>
<keyword evidence="1" id="KW-0496">Mitochondrion</keyword>
<dbReference type="Proteomes" id="UP001651158">
    <property type="component" value="Unassembled WGS sequence"/>
</dbReference>
<reference evidence="2 3" key="1">
    <citation type="journal article" date="2022" name="Front. Cell. Infect. Microbiol.">
        <title>The Genomes of Two Strains of Taenia crassiceps the Animal Model for the Study of Human Cysticercosis.</title>
        <authorList>
            <person name="Bobes R.J."/>
            <person name="Estrada K."/>
            <person name="Rios-Valencia D.G."/>
            <person name="Calderon-Gallegos A."/>
            <person name="de la Torre P."/>
            <person name="Carrero J.C."/>
            <person name="Sanchez-Flores A."/>
            <person name="Laclette J.P."/>
        </authorList>
    </citation>
    <scope>NUCLEOTIDE SEQUENCE [LARGE SCALE GENOMIC DNA]</scope>
    <source>
        <strain evidence="2">WFUcys</strain>
    </source>
</reference>
<evidence type="ECO:0000256" key="1">
    <source>
        <dbReference type="HAMAP-Rule" id="MF_03030"/>
    </source>
</evidence>
<feature type="active site" evidence="1">
    <location>
        <position position="209"/>
    </location>
</feature>
<feature type="active site" evidence="1">
    <location>
        <position position="225"/>
    </location>
</feature>
<comment type="caution">
    <text evidence="2">The sequence shown here is derived from an EMBL/GenBank/DDBJ whole genome shotgun (WGS) entry which is preliminary data.</text>
</comment>
<dbReference type="PANTHER" id="PTHR31340:SF3">
    <property type="entry name" value="MITOCHONDRIAL GENOME MAINTENANCE EXONUCLEASE 1"/>
    <property type="match status" value="1"/>
</dbReference>
<dbReference type="GO" id="GO:0004527">
    <property type="term" value="F:exonuclease activity"/>
    <property type="evidence" value="ECO:0007669"/>
    <property type="project" value="UniProtKB-KW"/>
</dbReference>
<dbReference type="EC" id="3.1.-.-" evidence="1"/>
<gene>
    <name evidence="2" type="ORF">TcWFU_007432</name>
</gene>
<comment type="function">
    <text evidence="1">Metal-dependent single-stranded DNA (ssDNA) exonuclease involved in mitochondrial genome maintenance.</text>
</comment>
<dbReference type="EMBL" id="JAKROA010000003">
    <property type="protein sequence ID" value="KAL5109201.1"/>
    <property type="molecule type" value="Genomic_DNA"/>
</dbReference>
<keyword evidence="1" id="KW-0540">Nuclease</keyword>
<comment type="similarity">
    <text evidence="1">Belongs to the MGME1 family.</text>
</comment>
<evidence type="ECO:0000313" key="3">
    <source>
        <dbReference type="Proteomes" id="UP001651158"/>
    </source>
</evidence>
<evidence type="ECO:0000313" key="2">
    <source>
        <dbReference type="EMBL" id="KAL5109201.1"/>
    </source>
</evidence>
<accession>A0ABR4QHJ2</accession>
<keyword evidence="1" id="KW-0378">Hydrolase</keyword>
<feature type="active site" evidence="1">
    <location>
        <position position="227"/>
    </location>
</feature>
<dbReference type="HAMAP" id="MF_03030">
    <property type="entry name" value="MGME1"/>
    <property type="match status" value="1"/>
</dbReference>